<protein>
    <submittedName>
        <fullName evidence="1">Uncharacterized protein</fullName>
    </submittedName>
</protein>
<proteinExistence type="predicted"/>
<dbReference type="Proteomes" id="UP001160148">
    <property type="component" value="Unassembled WGS sequence"/>
</dbReference>
<evidence type="ECO:0000313" key="1">
    <source>
        <dbReference type="EMBL" id="CAI6347219.1"/>
    </source>
</evidence>
<dbReference type="EMBL" id="CARXXK010000001">
    <property type="protein sequence ID" value="CAI6347219.1"/>
    <property type="molecule type" value="Genomic_DNA"/>
</dbReference>
<gene>
    <name evidence="1" type="ORF">MEUPH1_LOCUS4034</name>
</gene>
<organism evidence="1 2">
    <name type="scientific">Macrosiphum euphorbiae</name>
    <name type="common">potato aphid</name>
    <dbReference type="NCBI Taxonomy" id="13131"/>
    <lineage>
        <taxon>Eukaryota</taxon>
        <taxon>Metazoa</taxon>
        <taxon>Ecdysozoa</taxon>
        <taxon>Arthropoda</taxon>
        <taxon>Hexapoda</taxon>
        <taxon>Insecta</taxon>
        <taxon>Pterygota</taxon>
        <taxon>Neoptera</taxon>
        <taxon>Paraneoptera</taxon>
        <taxon>Hemiptera</taxon>
        <taxon>Sternorrhyncha</taxon>
        <taxon>Aphidomorpha</taxon>
        <taxon>Aphidoidea</taxon>
        <taxon>Aphididae</taxon>
        <taxon>Macrosiphini</taxon>
        <taxon>Macrosiphum</taxon>
    </lineage>
</organism>
<evidence type="ECO:0000313" key="2">
    <source>
        <dbReference type="Proteomes" id="UP001160148"/>
    </source>
</evidence>
<name>A0AAV0VSS3_9HEMI</name>
<comment type="caution">
    <text evidence="1">The sequence shown here is derived from an EMBL/GenBank/DDBJ whole genome shotgun (WGS) entry which is preliminary data.</text>
</comment>
<dbReference type="AlphaFoldDB" id="A0AAV0VSS3"/>
<keyword evidence="2" id="KW-1185">Reference proteome</keyword>
<accession>A0AAV0VSS3</accession>
<sequence>MNVPWIIILRVVDKLVEFDEVRQKLEMQIQSKESTFRRYHRVSSASEIEHMPPITRHTEDSDCIAPDHLANNMQLLTTMDNQQPLGFDCEPDVQIKIPILSKKFKRCEKLYSNITAEDSKYFLEHLSPVSTVTEQLNAHVT</sequence>
<reference evidence="1 2" key="1">
    <citation type="submission" date="2023-01" db="EMBL/GenBank/DDBJ databases">
        <authorList>
            <person name="Whitehead M."/>
        </authorList>
    </citation>
    <scope>NUCLEOTIDE SEQUENCE [LARGE SCALE GENOMIC DNA]</scope>
</reference>